<feature type="non-terminal residue" evidence="1">
    <location>
        <position position="1"/>
    </location>
</feature>
<reference evidence="1" key="1">
    <citation type="journal article" date="2012" name="Science">
        <title>Fermentation, hydrogen, and sulfur metabolism in multiple uncultivated bacterial phyla.</title>
        <authorList>
            <person name="Wrighton K.C."/>
            <person name="Thomas B.C."/>
            <person name="Sharon I."/>
            <person name="Miller C.S."/>
            <person name="Castelle C.J."/>
            <person name="VerBerkmoes N.C."/>
            <person name="Wilkins M.J."/>
            <person name="Hettich R.L."/>
            <person name="Lipton M.S."/>
            <person name="Williams K.H."/>
            <person name="Long P.E."/>
            <person name="Banfield J.F."/>
        </authorList>
    </citation>
    <scope>NUCLEOTIDE SEQUENCE [LARGE SCALE GENOMIC DNA]</scope>
</reference>
<sequence>GETEGTIKDFSQYGNNGSGYNGITWTGNGRWNGGYNFDGINDYIAINDNTTLDTTTNFTFSARVNSNNISQEQVIFSNTTGTTVGWHIEVFQSKLIMQFYPSHLYLRSTNAMSSNTWHYITITYNNGTVTYYLDGIQNGTNTTGSYTFWAPTGVNKKIWIWYNNILPWTGKIDEVRMYNRALNSGDILQMWRSNFAKYETGSWLFTDDRQCMVNSTYTYTWYVLNERQLSATTGRTNTVNIPNRSISTHTAHFIGTAWFSMMPTSLSGQFTGYIEVNDWKGTSWRYTTIQTPLRISGANYGGYIDNNNIYFMSTGINVITGSNSNDIYISSALWSYQTGNTPKIYMTRDPISIQEYSCPSGVYGNQPYLRVDIPGWQNPDIYKGNLDIYLYE</sequence>
<dbReference type="Gene3D" id="2.60.120.200">
    <property type="match status" value="1"/>
</dbReference>
<protein>
    <recommendedName>
        <fullName evidence="2">LamG-like jellyroll fold domain-containing protein</fullName>
    </recommendedName>
</protein>
<name>K1XHL3_9BACT</name>
<proteinExistence type="predicted"/>
<organism evidence="1">
    <name type="scientific">uncultured bacterium</name>
    <name type="common">gcode 4</name>
    <dbReference type="NCBI Taxonomy" id="1234023"/>
    <lineage>
        <taxon>Bacteria</taxon>
        <taxon>environmental samples</taxon>
    </lineage>
</organism>
<dbReference type="AlphaFoldDB" id="K1XHL3"/>
<evidence type="ECO:0008006" key="2">
    <source>
        <dbReference type="Google" id="ProtNLM"/>
    </source>
</evidence>
<accession>K1XHL3</accession>
<evidence type="ECO:0000313" key="1">
    <source>
        <dbReference type="EMBL" id="EKD24572.1"/>
    </source>
</evidence>
<dbReference type="EMBL" id="AMFJ01036207">
    <property type="protein sequence ID" value="EKD24572.1"/>
    <property type="molecule type" value="Genomic_DNA"/>
</dbReference>
<dbReference type="InterPro" id="IPR013320">
    <property type="entry name" value="ConA-like_dom_sf"/>
</dbReference>
<dbReference type="SUPFAM" id="SSF49899">
    <property type="entry name" value="Concanavalin A-like lectins/glucanases"/>
    <property type="match status" value="1"/>
</dbReference>
<comment type="caution">
    <text evidence="1">The sequence shown here is derived from an EMBL/GenBank/DDBJ whole genome shotgun (WGS) entry which is preliminary data.</text>
</comment>
<dbReference type="Pfam" id="PF13385">
    <property type="entry name" value="Laminin_G_3"/>
    <property type="match status" value="1"/>
</dbReference>
<gene>
    <name evidence="1" type="ORF">ACD_80C00200G0003</name>
</gene>